<sequence length="186" mass="22168">MSLKTVIAVSLFPQIILVKWLGQNTDFIESYYSMGLYPYISGFFRWLFGWIPFSVGDLLYFLLICTALFYLYRKWTFIKTHKLKFLRDLLMILSIAYFTFHLAWGFNYYRQPLSEKLALTETNDYQQLVDFTTKLIQKTNTIQKEITGDTLRKVNIPYSQDEMFTMSIHGYQELAERIQFFGIRIS</sequence>
<dbReference type="Proteomes" id="UP001059209">
    <property type="component" value="Chromosome"/>
</dbReference>
<dbReference type="InterPro" id="IPR024294">
    <property type="entry name" value="DUF3810"/>
</dbReference>
<keyword evidence="3" id="KW-1185">Reference proteome</keyword>
<keyword evidence="1" id="KW-0812">Transmembrane</keyword>
<dbReference type="Pfam" id="PF12725">
    <property type="entry name" value="DUF3810"/>
    <property type="match status" value="1"/>
</dbReference>
<organism evidence="2 3">
    <name type="scientific">Maribacter litopenaei</name>
    <dbReference type="NCBI Taxonomy" id="2976127"/>
    <lineage>
        <taxon>Bacteria</taxon>
        <taxon>Pseudomonadati</taxon>
        <taxon>Bacteroidota</taxon>
        <taxon>Flavobacteriia</taxon>
        <taxon>Flavobacteriales</taxon>
        <taxon>Flavobacteriaceae</taxon>
        <taxon>Maribacter</taxon>
    </lineage>
</organism>
<keyword evidence="1" id="KW-0472">Membrane</keyword>
<dbReference type="RefSeq" id="WP_260574516.1">
    <property type="nucleotide sequence ID" value="NZ_CP104205.1"/>
</dbReference>
<feature type="transmembrane region" description="Helical" evidence="1">
    <location>
        <begin position="48"/>
        <end position="73"/>
    </location>
</feature>
<reference evidence="2" key="1">
    <citation type="submission" date="2022-09" db="EMBL/GenBank/DDBJ databases">
        <title>Maribacter litopenaei sp. nov., isolated from the intestinal tract of the Pacific White Shrimp, Litopenaeus vannamei.</title>
        <authorList>
            <person name="Kim S.Y."/>
            <person name="Hwang C.Y."/>
        </authorList>
    </citation>
    <scope>NUCLEOTIDE SEQUENCE</scope>
    <source>
        <strain evidence="2">HL-LV01</strain>
    </source>
</reference>
<protein>
    <submittedName>
        <fullName evidence="2">DUF3810 domain-containing protein</fullName>
    </submittedName>
</protein>
<evidence type="ECO:0000313" key="3">
    <source>
        <dbReference type="Proteomes" id="UP001059209"/>
    </source>
</evidence>
<name>A0ABY5YAC1_9FLAO</name>
<feature type="transmembrane region" description="Helical" evidence="1">
    <location>
        <begin position="85"/>
        <end position="106"/>
    </location>
</feature>
<evidence type="ECO:0000256" key="1">
    <source>
        <dbReference type="SAM" id="Phobius"/>
    </source>
</evidence>
<evidence type="ECO:0000313" key="2">
    <source>
        <dbReference type="EMBL" id="UWX56005.1"/>
    </source>
</evidence>
<accession>A0ABY5YAC1</accession>
<gene>
    <name evidence="2" type="ORF">NYZ99_06660</name>
</gene>
<keyword evidence="1" id="KW-1133">Transmembrane helix</keyword>
<dbReference type="EMBL" id="CP104205">
    <property type="protein sequence ID" value="UWX56005.1"/>
    <property type="molecule type" value="Genomic_DNA"/>
</dbReference>
<proteinExistence type="predicted"/>